<organism evidence="5 6">
    <name type="scientific">Artemisia annua</name>
    <name type="common">Sweet wormwood</name>
    <dbReference type="NCBI Taxonomy" id="35608"/>
    <lineage>
        <taxon>Eukaryota</taxon>
        <taxon>Viridiplantae</taxon>
        <taxon>Streptophyta</taxon>
        <taxon>Embryophyta</taxon>
        <taxon>Tracheophyta</taxon>
        <taxon>Spermatophyta</taxon>
        <taxon>Magnoliopsida</taxon>
        <taxon>eudicotyledons</taxon>
        <taxon>Gunneridae</taxon>
        <taxon>Pentapetalae</taxon>
        <taxon>asterids</taxon>
        <taxon>campanulids</taxon>
        <taxon>Asterales</taxon>
        <taxon>Asteraceae</taxon>
        <taxon>Asteroideae</taxon>
        <taxon>Anthemideae</taxon>
        <taxon>Artemisiinae</taxon>
        <taxon>Artemisia</taxon>
    </lineage>
</organism>
<dbReference type="AlphaFoldDB" id="A0A2U1QB81"/>
<evidence type="ECO:0000256" key="3">
    <source>
        <dbReference type="SAM" id="MobiDB-lite"/>
    </source>
</evidence>
<feature type="compositionally biased region" description="Low complexity" evidence="3">
    <location>
        <begin position="18"/>
        <end position="33"/>
    </location>
</feature>
<dbReference type="GO" id="GO:0005576">
    <property type="term" value="C:extracellular region"/>
    <property type="evidence" value="ECO:0007669"/>
    <property type="project" value="TreeGrafter"/>
</dbReference>
<dbReference type="InterPro" id="IPR033121">
    <property type="entry name" value="PEPTIDASE_A1"/>
</dbReference>
<protein>
    <submittedName>
        <fullName evidence="5">Aspartic peptidase</fullName>
    </submittedName>
</protein>
<keyword evidence="2" id="KW-0378">Hydrolase</keyword>
<gene>
    <name evidence="5" type="ORF">CTI12_AA023170</name>
</gene>
<dbReference type="InterPro" id="IPR051708">
    <property type="entry name" value="Plant_Aspart_Prot_A1"/>
</dbReference>
<reference evidence="5 6" key="1">
    <citation type="journal article" date="2018" name="Mol. Plant">
        <title>The genome of Artemisia annua provides insight into the evolution of Asteraceae family and artemisinin biosynthesis.</title>
        <authorList>
            <person name="Shen Q."/>
            <person name="Zhang L."/>
            <person name="Liao Z."/>
            <person name="Wang S."/>
            <person name="Yan T."/>
            <person name="Shi P."/>
            <person name="Liu M."/>
            <person name="Fu X."/>
            <person name="Pan Q."/>
            <person name="Wang Y."/>
            <person name="Lv Z."/>
            <person name="Lu X."/>
            <person name="Zhang F."/>
            <person name="Jiang W."/>
            <person name="Ma Y."/>
            <person name="Chen M."/>
            <person name="Hao X."/>
            <person name="Li L."/>
            <person name="Tang Y."/>
            <person name="Lv G."/>
            <person name="Zhou Y."/>
            <person name="Sun X."/>
            <person name="Brodelius P.E."/>
            <person name="Rose J.K.C."/>
            <person name="Tang K."/>
        </authorList>
    </citation>
    <scope>NUCLEOTIDE SEQUENCE [LARGE SCALE GENOMIC DNA]</scope>
    <source>
        <strain evidence="6">cv. Huhao1</strain>
        <tissue evidence="5">Leaf</tissue>
    </source>
</reference>
<dbReference type="OrthoDB" id="1741242at2759"/>
<dbReference type="GO" id="GO:0006508">
    <property type="term" value="P:proteolysis"/>
    <property type="evidence" value="ECO:0007669"/>
    <property type="project" value="UniProtKB-KW"/>
</dbReference>
<evidence type="ECO:0000313" key="6">
    <source>
        <dbReference type="Proteomes" id="UP000245207"/>
    </source>
</evidence>
<feature type="compositionally biased region" description="Acidic residues" evidence="3">
    <location>
        <begin position="112"/>
        <end position="124"/>
    </location>
</feature>
<dbReference type="Pfam" id="PF14541">
    <property type="entry name" value="TAXi_C"/>
    <property type="match status" value="1"/>
</dbReference>
<evidence type="ECO:0000256" key="2">
    <source>
        <dbReference type="ARBA" id="ARBA00022801"/>
    </source>
</evidence>
<dbReference type="PANTHER" id="PTHR47967">
    <property type="entry name" value="OS07G0603500 PROTEIN-RELATED"/>
    <property type="match status" value="1"/>
</dbReference>
<sequence>MKLSKSSTSYVDSSLLVSRSSKPIPSSSSVPSSMELDEDAPITFSRSKKKQKTLASNSHPFSLIDEDTDDEFDNIIEDNAIHISDTIEEGTDGEDGIGLEDLETNSDKSTYEVDDLDNFIDDEDATSHDTDDKNNDNDLFFNDDAKKLMRSRGTTLRHWPEVPYPDERYITKFGNRLIYDETDYNPVELQSEYEHSGTTLTFIDRELYEELTSGLTEVLGSPTAQDPHGFFEYCHTDLNMDTVPTVTFRFTGGDVELPPENTFSDVQKGITCLTIVPSTDIAIFGNLAQRNLLVGYDLVNNEVSFKPADCVKH</sequence>
<keyword evidence="1" id="KW-0645">Protease</keyword>
<dbReference type="GO" id="GO:0008233">
    <property type="term" value="F:peptidase activity"/>
    <property type="evidence" value="ECO:0007669"/>
    <property type="project" value="UniProtKB-KW"/>
</dbReference>
<dbReference type="STRING" id="35608.A0A2U1QB81"/>
<dbReference type="Gene3D" id="2.40.70.10">
    <property type="entry name" value="Acid Proteases"/>
    <property type="match status" value="1"/>
</dbReference>
<feature type="compositionally biased region" description="Polar residues" evidence="3">
    <location>
        <begin position="1"/>
        <end position="17"/>
    </location>
</feature>
<dbReference type="InterPro" id="IPR021109">
    <property type="entry name" value="Peptidase_aspartic_dom_sf"/>
</dbReference>
<dbReference type="PANTHER" id="PTHR47967:SF128">
    <property type="entry name" value="ASPARTIC PROTEINASE CDR1-LIKE"/>
    <property type="match status" value="1"/>
</dbReference>
<dbReference type="SUPFAM" id="SSF50630">
    <property type="entry name" value="Acid proteases"/>
    <property type="match status" value="1"/>
</dbReference>
<evidence type="ECO:0000313" key="5">
    <source>
        <dbReference type="EMBL" id="PWA95243.1"/>
    </source>
</evidence>
<accession>A0A2U1QB81</accession>
<dbReference type="Proteomes" id="UP000245207">
    <property type="component" value="Unassembled WGS sequence"/>
</dbReference>
<dbReference type="EMBL" id="PKPP01000256">
    <property type="protein sequence ID" value="PWA95243.1"/>
    <property type="molecule type" value="Genomic_DNA"/>
</dbReference>
<feature type="region of interest" description="Disordered" evidence="3">
    <location>
        <begin position="84"/>
        <end position="137"/>
    </location>
</feature>
<evidence type="ECO:0000256" key="1">
    <source>
        <dbReference type="ARBA" id="ARBA00022670"/>
    </source>
</evidence>
<evidence type="ECO:0000259" key="4">
    <source>
        <dbReference type="PROSITE" id="PS51767"/>
    </source>
</evidence>
<feature type="domain" description="Peptidase A1" evidence="4">
    <location>
        <begin position="1"/>
        <end position="306"/>
    </location>
</feature>
<feature type="compositionally biased region" description="Basic and acidic residues" evidence="3">
    <location>
        <begin position="125"/>
        <end position="136"/>
    </location>
</feature>
<dbReference type="InterPro" id="IPR032799">
    <property type="entry name" value="TAXi_C"/>
</dbReference>
<keyword evidence="6" id="KW-1185">Reference proteome</keyword>
<proteinExistence type="predicted"/>
<dbReference type="PROSITE" id="PS51767">
    <property type="entry name" value="PEPTIDASE_A1"/>
    <property type="match status" value="1"/>
</dbReference>
<comment type="caution">
    <text evidence="5">The sequence shown here is derived from an EMBL/GenBank/DDBJ whole genome shotgun (WGS) entry which is preliminary data.</text>
</comment>
<feature type="region of interest" description="Disordered" evidence="3">
    <location>
        <begin position="1"/>
        <end position="66"/>
    </location>
</feature>
<name>A0A2U1QB81_ARTAN</name>
<feature type="compositionally biased region" description="Acidic residues" evidence="3">
    <location>
        <begin position="86"/>
        <end position="104"/>
    </location>
</feature>